<name>A0A6P6SXD3_COFAR</name>
<protein>
    <submittedName>
        <fullName evidence="4">Pentatricopeptide repeat-containing protein At4g32430, mitochondrial</fullName>
    </submittedName>
</protein>
<gene>
    <name evidence="4" type="primary">LOC113695551</name>
</gene>
<dbReference type="PANTHER" id="PTHR47926:SF524">
    <property type="entry name" value="(WILD MALAYSIAN BANANA) HYPOTHETICAL PROTEIN"/>
    <property type="match status" value="1"/>
</dbReference>
<feature type="repeat" description="PPR" evidence="2">
    <location>
        <begin position="541"/>
        <end position="575"/>
    </location>
</feature>
<proteinExistence type="predicted"/>
<keyword evidence="3" id="KW-1185">Reference proteome</keyword>
<accession>A0A6P6SXD3</accession>
<reference evidence="4" key="2">
    <citation type="submission" date="2025-08" db="UniProtKB">
        <authorList>
            <consortium name="RefSeq"/>
        </authorList>
    </citation>
    <scope>IDENTIFICATION</scope>
    <source>
        <tissue evidence="4">Leaves</tissue>
    </source>
</reference>
<dbReference type="GeneID" id="113695551"/>
<dbReference type="FunFam" id="1.25.40.10:FF:000573">
    <property type="entry name" value="Pentatricopeptide repeat-containing protein mitochondrial"/>
    <property type="match status" value="1"/>
</dbReference>
<feature type="repeat" description="PPR" evidence="2">
    <location>
        <begin position="576"/>
        <end position="610"/>
    </location>
</feature>
<organism evidence="3 4">
    <name type="scientific">Coffea arabica</name>
    <name type="common">Arabian coffee</name>
    <dbReference type="NCBI Taxonomy" id="13443"/>
    <lineage>
        <taxon>Eukaryota</taxon>
        <taxon>Viridiplantae</taxon>
        <taxon>Streptophyta</taxon>
        <taxon>Embryophyta</taxon>
        <taxon>Tracheophyta</taxon>
        <taxon>Spermatophyta</taxon>
        <taxon>Magnoliopsida</taxon>
        <taxon>eudicotyledons</taxon>
        <taxon>Gunneridae</taxon>
        <taxon>Pentapetalae</taxon>
        <taxon>asterids</taxon>
        <taxon>lamiids</taxon>
        <taxon>Gentianales</taxon>
        <taxon>Rubiaceae</taxon>
        <taxon>Ixoroideae</taxon>
        <taxon>Gardenieae complex</taxon>
        <taxon>Bertiereae - Coffeeae clade</taxon>
        <taxon>Coffeeae</taxon>
        <taxon>Coffea</taxon>
    </lineage>
</organism>
<feature type="repeat" description="PPR" evidence="2">
    <location>
        <begin position="310"/>
        <end position="346"/>
    </location>
</feature>
<dbReference type="Proteomes" id="UP001652660">
    <property type="component" value="Chromosome 6e"/>
</dbReference>
<dbReference type="GO" id="GO:0003723">
    <property type="term" value="F:RNA binding"/>
    <property type="evidence" value="ECO:0007669"/>
    <property type="project" value="InterPro"/>
</dbReference>
<dbReference type="InterPro" id="IPR046960">
    <property type="entry name" value="PPR_At4g14850-like_plant"/>
</dbReference>
<dbReference type="GO" id="GO:0009451">
    <property type="term" value="P:RNA modification"/>
    <property type="evidence" value="ECO:0007669"/>
    <property type="project" value="InterPro"/>
</dbReference>
<dbReference type="InterPro" id="IPR046848">
    <property type="entry name" value="E_motif"/>
</dbReference>
<dbReference type="Pfam" id="PF13041">
    <property type="entry name" value="PPR_2"/>
    <property type="match status" value="1"/>
</dbReference>
<dbReference type="PANTHER" id="PTHR47926">
    <property type="entry name" value="PENTATRICOPEPTIDE REPEAT-CONTAINING PROTEIN"/>
    <property type="match status" value="1"/>
</dbReference>
<evidence type="ECO:0000313" key="3">
    <source>
        <dbReference type="Proteomes" id="UP001652660"/>
    </source>
</evidence>
<keyword evidence="1" id="KW-0677">Repeat</keyword>
<feature type="repeat" description="PPR" evidence="2">
    <location>
        <begin position="110"/>
        <end position="144"/>
    </location>
</feature>
<feature type="repeat" description="PPR" evidence="2">
    <location>
        <begin position="239"/>
        <end position="274"/>
    </location>
</feature>
<dbReference type="FunFam" id="1.25.40.10:FF:000453">
    <property type="entry name" value="Pentatricopeptide repeat-containing protein mitochondrial"/>
    <property type="match status" value="1"/>
</dbReference>
<dbReference type="NCBIfam" id="TIGR00756">
    <property type="entry name" value="PPR"/>
    <property type="match status" value="3"/>
</dbReference>
<dbReference type="AlphaFoldDB" id="A0A6P6SXD3"/>
<dbReference type="Pfam" id="PF20431">
    <property type="entry name" value="E_motif"/>
    <property type="match status" value="1"/>
</dbReference>
<sequence length="779" mass="86759">MITGQLKFKSLCAKLPQLAAFKTLHSFNYEHQLFDETPSPQRASLHHTMLNHVHCRHPFEALKTFKKQLQSGISEIDEAAVAIALKACRGDPEIGTQFHGFAITSGFIDHVSVSNSLMNMYCKSGQFDRALCVFNRLESPDTVSYNTLLSGAQNGEDALSFACHLHSAGVLFDAVSFTTILAHCTDIEDFHFGSQLHSLVSKFGMRSEVYVGNALVTMYSKWGRIIEAERAFCEIPNKDLVSWNAMLSGYVQEGSHGLEAIFGFVQMVRVGLKADHVSFTSVISACGQERNVEFGRQVHGLIIKRAFETHVSVCNVLISMYSKGEGDFVEDAKLVFGKMVERNVISWTTMLSMDEEDAMNLFNKMRRDGVYPNDVTFVGLLPTLTKNDMVQEGQMVHGFCIKANFLSKLNVANCFVTMYAKFARIVGSVKVFEELDYRDNVSWNALISGYAQNELYQEAFQTFLLASAELRPNEYTFGSILNAIGSSESISLRYGQWCHTYLLKLGLNFDPIISGALLDMYAKRGSICESMKVFYESGQRSQVAWTAIISAHSRHGDYESVMSLFNEMEKKGVKPDSITFLSVLTACGRKGMVDAGMQIFNSMIKDHLIEPSSEHYSCIIDMLGRAGRLTEAEELVAQIPGGPGLSVLQSLLGACRIYGNVDLATRVADTLIQMEPEESGSYVLMSNLFAERGLWEKVAKIRKGMRDKGVKKEIGFSWVDAGSVDDSFNLHGFSSDDKSHPQSEAIYRMAEWLGSEMKYLEKEKESCDVLLDSSTIAIL</sequence>
<dbReference type="Gene3D" id="1.25.40.10">
    <property type="entry name" value="Tetratricopeptide repeat domain"/>
    <property type="match status" value="5"/>
</dbReference>
<dbReference type="InterPro" id="IPR002885">
    <property type="entry name" value="PPR_rpt"/>
</dbReference>
<evidence type="ECO:0000256" key="2">
    <source>
        <dbReference type="PROSITE-ProRule" id="PRU00708"/>
    </source>
</evidence>
<dbReference type="FunFam" id="1.25.40.10:FF:000343">
    <property type="entry name" value="Pentatricopeptide repeat-containing protein At3g58590"/>
    <property type="match status" value="1"/>
</dbReference>
<dbReference type="Pfam" id="PF01535">
    <property type="entry name" value="PPR"/>
    <property type="match status" value="6"/>
</dbReference>
<dbReference type="RefSeq" id="XP_027070485.1">
    <property type="nucleotide sequence ID" value="XM_027214684.2"/>
</dbReference>
<dbReference type="InterPro" id="IPR011990">
    <property type="entry name" value="TPR-like_helical_dom_sf"/>
</dbReference>
<dbReference type="Pfam" id="PF13812">
    <property type="entry name" value="PPR_3"/>
    <property type="match status" value="1"/>
</dbReference>
<evidence type="ECO:0000313" key="4">
    <source>
        <dbReference type="RefSeq" id="XP_027070485.1"/>
    </source>
</evidence>
<evidence type="ECO:0000256" key="1">
    <source>
        <dbReference type="ARBA" id="ARBA00022737"/>
    </source>
</evidence>
<dbReference type="PROSITE" id="PS51375">
    <property type="entry name" value="PPR"/>
    <property type="match status" value="5"/>
</dbReference>
<reference evidence="3" key="1">
    <citation type="journal article" date="2025" name="Foods">
        <title>Unveiling the Microbial Signatures of Arabica Coffee Cherries: Insights into Ripeness Specific Diversity, Functional Traits, and Implications for Quality and Safety.</title>
        <authorList>
            <consortium name="RefSeq"/>
            <person name="Tenea G.N."/>
            <person name="Cifuentes V."/>
            <person name="Reyes P."/>
            <person name="Cevallos-Vallejos M."/>
        </authorList>
    </citation>
    <scope>NUCLEOTIDE SEQUENCE [LARGE SCALE GENOMIC DNA]</scope>
</reference>
<dbReference type="OrthoDB" id="185373at2759"/>